<feature type="domain" description="EF-hand" evidence="7">
    <location>
        <begin position="39"/>
        <end position="74"/>
    </location>
</feature>
<dbReference type="InterPro" id="IPR008080">
    <property type="entry name" value="Parvalbumin"/>
</dbReference>
<feature type="binding site" evidence="5">
    <location>
        <position position="92"/>
    </location>
    <ligand>
        <name>Ca(2+)</name>
        <dbReference type="ChEBI" id="CHEBI:29108"/>
        <label>1</label>
    </ligand>
</feature>
<evidence type="ECO:0000256" key="6">
    <source>
        <dbReference type="RuleBase" id="RU368048"/>
    </source>
</evidence>
<dbReference type="AlphaFoldDB" id="A0A4W3HAP0"/>
<dbReference type="GO" id="GO:0005509">
    <property type="term" value="F:calcium ion binding"/>
    <property type="evidence" value="ECO:0007669"/>
    <property type="project" value="UniProtKB-UniRule"/>
</dbReference>
<dbReference type="STRING" id="7868.ENSCMIP00000012222"/>
<evidence type="ECO:0000313" key="8">
    <source>
        <dbReference type="Ensembl" id="ENSCMIP00000012222.1"/>
    </source>
</evidence>
<evidence type="ECO:0000256" key="1">
    <source>
        <dbReference type="ARBA" id="ARBA00009753"/>
    </source>
</evidence>
<feature type="binding site" evidence="5">
    <location>
        <position position="52"/>
    </location>
    <ligand>
        <name>Ca(2+)</name>
        <dbReference type="ChEBI" id="CHEBI:29108"/>
        <label>1</label>
    </ligand>
</feature>
<feature type="binding site" evidence="5">
    <location>
        <position position="103"/>
    </location>
    <ligand>
        <name>Ca(2+)</name>
        <dbReference type="ChEBI" id="CHEBI:29108"/>
        <label>1</label>
    </ligand>
</feature>
<dbReference type="PANTHER" id="PTHR11653">
    <property type="entry name" value="PARVALBUMIN ALPHA"/>
    <property type="match status" value="1"/>
</dbReference>
<reference evidence="8" key="4">
    <citation type="submission" date="2025-08" db="UniProtKB">
        <authorList>
            <consortium name="Ensembl"/>
        </authorList>
    </citation>
    <scope>IDENTIFICATION</scope>
</reference>
<evidence type="ECO:0000256" key="4">
    <source>
        <dbReference type="ARBA" id="ARBA00022837"/>
    </source>
</evidence>
<feature type="binding site" evidence="5">
    <location>
        <position position="58"/>
    </location>
    <ligand>
        <name>Ca(2+)</name>
        <dbReference type="ChEBI" id="CHEBI:29108"/>
        <label>1</label>
    </ligand>
</feature>
<dbReference type="OMA" id="NACRANH"/>
<evidence type="ECO:0000256" key="2">
    <source>
        <dbReference type="ARBA" id="ARBA00022723"/>
    </source>
</evidence>
<dbReference type="PROSITE" id="PS00018">
    <property type="entry name" value="EF_HAND_1"/>
    <property type="match status" value="1"/>
</dbReference>
<dbReference type="InterPro" id="IPR002048">
    <property type="entry name" value="EF_hand_dom"/>
</dbReference>
<dbReference type="InterPro" id="IPR011992">
    <property type="entry name" value="EF-hand-dom_pair"/>
</dbReference>
<dbReference type="SUPFAM" id="SSF47473">
    <property type="entry name" value="EF-hand"/>
    <property type="match status" value="1"/>
</dbReference>
<evidence type="ECO:0000256" key="3">
    <source>
        <dbReference type="ARBA" id="ARBA00022737"/>
    </source>
</evidence>
<keyword evidence="2 5" id="KW-0479">Metal-binding</keyword>
<keyword evidence="4 5" id="KW-0106">Calcium</keyword>
<dbReference type="GeneTree" id="ENSGT00940000163861"/>
<evidence type="ECO:0000313" key="9">
    <source>
        <dbReference type="Proteomes" id="UP000314986"/>
    </source>
</evidence>
<dbReference type="PROSITE" id="PS50222">
    <property type="entry name" value="EF_HAND_2"/>
    <property type="match status" value="1"/>
</dbReference>
<evidence type="ECO:0000256" key="5">
    <source>
        <dbReference type="PIRSR" id="PIRSR608080-1"/>
    </source>
</evidence>
<dbReference type="InParanoid" id="A0A4W3HAP0"/>
<dbReference type="Ensembl" id="ENSCMIT00000012510.1">
    <property type="protein sequence ID" value="ENSCMIP00000012222.1"/>
    <property type="gene ID" value="ENSCMIG00000006255.1"/>
</dbReference>
<dbReference type="InterPro" id="IPR018247">
    <property type="entry name" value="EF_Hand_1_Ca_BS"/>
</dbReference>
<feature type="binding site" evidence="5">
    <location>
        <position position="96"/>
    </location>
    <ligand>
        <name>Ca(2+)</name>
        <dbReference type="ChEBI" id="CHEBI:29108"/>
        <label>1</label>
    </ligand>
</feature>
<protein>
    <recommendedName>
        <fullName evidence="6">Parvalbumin</fullName>
    </recommendedName>
</protein>
<dbReference type="PRINTS" id="PR01697">
    <property type="entry name" value="PARVALBUMIN"/>
</dbReference>
<dbReference type="CDD" id="cd16255">
    <property type="entry name" value="EFh_parvalbumin_beta"/>
    <property type="match status" value="1"/>
</dbReference>
<dbReference type="FunFam" id="1.10.238.10:FF:000060">
    <property type="entry name" value="Parvalbumin, thymic"/>
    <property type="match status" value="1"/>
</dbReference>
<organism evidence="8 9">
    <name type="scientific">Callorhinchus milii</name>
    <name type="common">Ghost shark</name>
    <dbReference type="NCBI Taxonomy" id="7868"/>
    <lineage>
        <taxon>Eukaryota</taxon>
        <taxon>Metazoa</taxon>
        <taxon>Chordata</taxon>
        <taxon>Craniata</taxon>
        <taxon>Vertebrata</taxon>
        <taxon>Chondrichthyes</taxon>
        <taxon>Holocephali</taxon>
        <taxon>Chimaeriformes</taxon>
        <taxon>Callorhinchidae</taxon>
        <taxon>Callorhinchus</taxon>
    </lineage>
</organism>
<reference evidence="9" key="1">
    <citation type="journal article" date="2006" name="Science">
        <title>Ancient noncoding elements conserved in the human genome.</title>
        <authorList>
            <person name="Venkatesh B."/>
            <person name="Kirkness E.F."/>
            <person name="Loh Y.H."/>
            <person name="Halpern A.L."/>
            <person name="Lee A.P."/>
            <person name="Johnson J."/>
            <person name="Dandona N."/>
            <person name="Viswanathan L.D."/>
            <person name="Tay A."/>
            <person name="Venter J.C."/>
            <person name="Strausberg R.L."/>
            <person name="Brenner S."/>
        </authorList>
    </citation>
    <scope>NUCLEOTIDE SEQUENCE [LARGE SCALE GENOMIC DNA]</scope>
</reference>
<comment type="similarity">
    <text evidence="1 6">Belongs to the parvalbumin family.</text>
</comment>
<dbReference type="PANTHER" id="PTHR11653:SF10">
    <property type="entry name" value="EF-HAND DOMAIN-CONTAINING PROTEIN"/>
    <property type="match status" value="1"/>
</dbReference>
<sequence>MSITDILTAADIASAVSQCSAVNSFCHKKFFTTCGLSKKSETDVKKVFKVLDQDQSGYIEDIVLLMLFLQSFSTGARELTEAETAAFLKAGDEDGDGMIGADEFWKLVSA</sequence>
<feature type="binding site" evidence="5">
    <location>
        <position position="56"/>
    </location>
    <ligand>
        <name>Ca(2+)</name>
        <dbReference type="ChEBI" id="CHEBI:29108"/>
        <label>1</label>
    </ligand>
</feature>
<keyword evidence="3" id="KW-0677">Repeat</keyword>
<reference evidence="9" key="3">
    <citation type="journal article" date="2014" name="Nature">
        <title>Elephant shark genome provides unique insights into gnathostome evolution.</title>
        <authorList>
            <consortium name="International Elephant Shark Genome Sequencing Consortium"/>
            <person name="Venkatesh B."/>
            <person name="Lee A.P."/>
            <person name="Ravi V."/>
            <person name="Maurya A.K."/>
            <person name="Lian M.M."/>
            <person name="Swann J.B."/>
            <person name="Ohta Y."/>
            <person name="Flajnik M.F."/>
            <person name="Sutoh Y."/>
            <person name="Kasahara M."/>
            <person name="Hoon S."/>
            <person name="Gangu V."/>
            <person name="Roy S.W."/>
            <person name="Irimia M."/>
            <person name="Korzh V."/>
            <person name="Kondrychyn I."/>
            <person name="Lim Z.W."/>
            <person name="Tay B.H."/>
            <person name="Tohari S."/>
            <person name="Kong K.W."/>
            <person name="Ho S."/>
            <person name="Lorente-Galdos B."/>
            <person name="Quilez J."/>
            <person name="Marques-Bonet T."/>
            <person name="Raney B.J."/>
            <person name="Ingham P.W."/>
            <person name="Tay A."/>
            <person name="Hillier L.W."/>
            <person name="Minx P."/>
            <person name="Boehm T."/>
            <person name="Wilson R.K."/>
            <person name="Brenner S."/>
            <person name="Warren W.C."/>
        </authorList>
    </citation>
    <scope>NUCLEOTIDE SEQUENCE [LARGE SCALE GENOMIC DNA]</scope>
</reference>
<keyword evidence="9" id="KW-1185">Reference proteome</keyword>
<feature type="binding site" evidence="5">
    <location>
        <position position="94"/>
    </location>
    <ligand>
        <name>Ca(2+)</name>
        <dbReference type="ChEBI" id="CHEBI:29108"/>
        <label>1</label>
    </ligand>
</feature>
<name>A0A4W3HAP0_CALMI</name>
<feature type="binding site" evidence="5">
    <location>
        <position position="54"/>
    </location>
    <ligand>
        <name>Ca(2+)</name>
        <dbReference type="ChEBI" id="CHEBI:29108"/>
        <label>1</label>
    </ligand>
</feature>
<proteinExistence type="inferred from homology"/>
<dbReference type="Proteomes" id="UP000314986">
    <property type="component" value="Unassembled WGS sequence"/>
</dbReference>
<comment type="function">
    <text evidence="6">In muscle, parvalbumin is thought to be involved in relaxation after contraction. It binds two calcium ions.</text>
</comment>
<accession>A0A4W3HAP0</accession>
<dbReference type="Gene3D" id="1.10.238.10">
    <property type="entry name" value="EF-hand"/>
    <property type="match status" value="1"/>
</dbReference>
<reference evidence="8" key="5">
    <citation type="submission" date="2025-09" db="UniProtKB">
        <authorList>
            <consortium name="Ensembl"/>
        </authorList>
    </citation>
    <scope>IDENTIFICATION</scope>
</reference>
<dbReference type="GO" id="GO:0005737">
    <property type="term" value="C:cytoplasm"/>
    <property type="evidence" value="ECO:0007669"/>
    <property type="project" value="TreeGrafter"/>
</dbReference>
<evidence type="ECO:0000259" key="7">
    <source>
        <dbReference type="PROSITE" id="PS50222"/>
    </source>
</evidence>
<dbReference type="Pfam" id="PF13499">
    <property type="entry name" value="EF-hand_7"/>
    <property type="match status" value="1"/>
</dbReference>
<gene>
    <name evidence="8" type="primary">LOC103178698</name>
</gene>
<reference evidence="9" key="2">
    <citation type="journal article" date="2007" name="PLoS Biol.">
        <title>Survey sequencing and comparative analysis of the elephant shark (Callorhinchus milii) genome.</title>
        <authorList>
            <person name="Venkatesh B."/>
            <person name="Kirkness E.F."/>
            <person name="Loh Y.H."/>
            <person name="Halpern A.L."/>
            <person name="Lee A.P."/>
            <person name="Johnson J."/>
            <person name="Dandona N."/>
            <person name="Viswanathan L.D."/>
            <person name="Tay A."/>
            <person name="Venter J.C."/>
            <person name="Strausberg R.L."/>
            <person name="Brenner S."/>
        </authorList>
    </citation>
    <scope>NUCLEOTIDE SEQUENCE [LARGE SCALE GENOMIC DNA]</scope>
</reference>